<dbReference type="Pfam" id="PF00583">
    <property type="entry name" value="Acetyltransf_1"/>
    <property type="match status" value="1"/>
</dbReference>
<dbReference type="EMBL" id="ACPB03020884">
    <property type="status" value="NOT_ANNOTATED_CDS"/>
    <property type="molecule type" value="Genomic_DNA"/>
</dbReference>
<dbReference type="HOGENOM" id="CLU_1333402_0_0_1"/>
<dbReference type="Proteomes" id="UP000015103">
    <property type="component" value="Unassembled WGS sequence"/>
</dbReference>
<dbReference type="InterPro" id="IPR016181">
    <property type="entry name" value="Acyl_CoA_acyltransferase"/>
</dbReference>
<dbReference type="EnsemblMetazoa" id="RPRC009849-RA">
    <property type="protein sequence ID" value="RPRC009849-PA"/>
    <property type="gene ID" value="RPRC009849"/>
</dbReference>
<sequence length="206" mass="23573">MEERSRVKDLAPGALEVRILAVDPVWRQKGIATNLLETTEQTARLAGFTWLKIYCTSYYSNKLMLKLGWKLLYSLSYEEYINNIECNIRPPTQPHTHCNLYVKEVVNNIWKIRTNNELVDIYGDPDLVCFIKAARLRWLGHVERDAQNQNSPKKLFHGNPEGRRKKGMSSLEMAGRCGNRHQKARSQKLETSCFGQGRVGCCAEGG</sequence>
<accession>T1I0M9</accession>
<dbReference type="GO" id="GO:0008080">
    <property type="term" value="F:N-acetyltransferase activity"/>
    <property type="evidence" value="ECO:0007669"/>
    <property type="project" value="TreeGrafter"/>
</dbReference>
<protein>
    <submittedName>
        <fullName evidence="2">N-acetyltransferase domain-containing protein</fullName>
    </submittedName>
</protein>
<reference evidence="2" key="1">
    <citation type="submission" date="2015-05" db="UniProtKB">
        <authorList>
            <consortium name="EnsemblMetazoa"/>
        </authorList>
    </citation>
    <scope>IDENTIFICATION</scope>
</reference>
<dbReference type="EMBL" id="ACPB03020885">
    <property type="status" value="NOT_ANNOTATED_CDS"/>
    <property type="molecule type" value="Genomic_DNA"/>
</dbReference>
<dbReference type="CDD" id="cd04301">
    <property type="entry name" value="NAT_SF"/>
    <property type="match status" value="1"/>
</dbReference>
<dbReference type="VEuPathDB" id="VectorBase:RPRC009849"/>
<evidence type="ECO:0000313" key="2">
    <source>
        <dbReference type="EnsemblMetazoa" id="RPRC009849-PA"/>
    </source>
</evidence>
<dbReference type="InterPro" id="IPR000182">
    <property type="entry name" value="GNAT_dom"/>
</dbReference>
<keyword evidence="3" id="KW-1185">Reference proteome</keyword>
<dbReference type="SUPFAM" id="SSF55729">
    <property type="entry name" value="Acyl-CoA N-acyltransferases (Nat)"/>
    <property type="match status" value="1"/>
</dbReference>
<evidence type="ECO:0000259" key="1">
    <source>
        <dbReference type="Pfam" id="PF00583"/>
    </source>
</evidence>
<organism evidence="2 3">
    <name type="scientific">Rhodnius prolixus</name>
    <name type="common">Triatomid bug</name>
    <dbReference type="NCBI Taxonomy" id="13249"/>
    <lineage>
        <taxon>Eukaryota</taxon>
        <taxon>Metazoa</taxon>
        <taxon>Ecdysozoa</taxon>
        <taxon>Arthropoda</taxon>
        <taxon>Hexapoda</taxon>
        <taxon>Insecta</taxon>
        <taxon>Pterygota</taxon>
        <taxon>Neoptera</taxon>
        <taxon>Paraneoptera</taxon>
        <taxon>Hemiptera</taxon>
        <taxon>Heteroptera</taxon>
        <taxon>Panheteroptera</taxon>
        <taxon>Cimicomorpha</taxon>
        <taxon>Reduviidae</taxon>
        <taxon>Triatominae</taxon>
        <taxon>Rhodnius</taxon>
    </lineage>
</organism>
<proteinExistence type="predicted"/>
<dbReference type="Gene3D" id="3.40.630.30">
    <property type="match status" value="1"/>
</dbReference>
<feature type="domain" description="N-acetyltransferase" evidence="1">
    <location>
        <begin position="13"/>
        <end position="68"/>
    </location>
</feature>
<dbReference type="AlphaFoldDB" id="T1I0M9"/>
<dbReference type="PANTHER" id="PTHR20905:SF1">
    <property type="entry name" value="AT07410P-RELATED"/>
    <property type="match status" value="1"/>
</dbReference>
<name>T1I0M9_RHOPR</name>
<evidence type="ECO:0000313" key="3">
    <source>
        <dbReference type="Proteomes" id="UP000015103"/>
    </source>
</evidence>
<dbReference type="InParanoid" id="T1I0M9"/>
<dbReference type="EMBL" id="ACPB03020883">
    <property type="status" value="NOT_ANNOTATED_CDS"/>
    <property type="molecule type" value="Genomic_DNA"/>
</dbReference>
<dbReference type="PANTHER" id="PTHR20905">
    <property type="entry name" value="N-ACETYLTRANSFERASE-RELATED"/>
    <property type="match status" value="1"/>
</dbReference>